<reference evidence="1" key="1">
    <citation type="submission" date="2019-04" db="EMBL/GenBank/DDBJ databases">
        <title>Friends and foes A comparative genomics study of 23 Aspergillus species from section Flavi.</title>
        <authorList>
            <consortium name="DOE Joint Genome Institute"/>
            <person name="Kjaerbolling I."/>
            <person name="Vesth T."/>
            <person name="Frisvad J.C."/>
            <person name="Nybo J.L."/>
            <person name="Theobald S."/>
            <person name="Kildgaard S."/>
            <person name="Isbrandt T."/>
            <person name="Kuo A."/>
            <person name="Sato A."/>
            <person name="Lyhne E.K."/>
            <person name="Kogle M.E."/>
            <person name="Wiebenga A."/>
            <person name="Kun R.S."/>
            <person name="Lubbers R.J."/>
            <person name="Makela M.R."/>
            <person name="Barry K."/>
            <person name="Chovatia M."/>
            <person name="Clum A."/>
            <person name="Daum C."/>
            <person name="Haridas S."/>
            <person name="He G."/>
            <person name="LaButti K."/>
            <person name="Lipzen A."/>
            <person name="Mondo S."/>
            <person name="Riley R."/>
            <person name="Salamov A."/>
            <person name="Simmons B.A."/>
            <person name="Magnuson J.K."/>
            <person name="Henrissat B."/>
            <person name="Mortensen U.H."/>
            <person name="Larsen T.O."/>
            <person name="Devries R.P."/>
            <person name="Grigoriev I.V."/>
            <person name="Machida M."/>
            <person name="Baker S.E."/>
            <person name="Andersen M.R."/>
        </authorList>
    </citation>
    <scope>NUCLEOTIDE SEQUENCE [LARGE SCALE GENOMIC DNA]</scope>
    <source>
        <strain evidence="1">CBS 121.62</strain>
    </source>
</reference>
<dbReference type="EMBL" id="ML734567">
    <property type="protein sequence ID" value="KAB8250017.1"/>
    <property type="molecule type" value="Genomic_DNA"/>
</dbReference>
<organism evidence="1">
    <name type="scientific">Aspergillus flavus</name>
    <dbReference type="NCBI Taxonomy" id="5059"/>
    <lineage>
        <taxon>Eukaryota</taxon>
        <taxon>Fungi</taxon>
        <taxon>Dikarya</taxon>
        <taxon>Ascomycota</taxon>
        <taxon>Pezizomycotina</taxon>
        <taxon>Eurotiomycetes</taxon>
        <taxon>Eurotiomycetidae</taxon>
        <taxon>Eurotiales</taxon>
        <taxon>Aspergillaceae</taxon>
        <taxon>Aspergillus</taxon>
        <taxon>Aspergillus subgen. Circumdati</taxon>
    </lineage>
</organism>
<sequence>MFPALGYQEASKSTLSILAFSLFYLFQPIQHEVAAFAFALLFAGAFAAPNPAAKLEARINCAQCIAVYSASSCTAPGAVEKECGSLAIASCRESGFCT</sequence>
<gene>
    <name evidence="1" type="ORF">BDV35DRAFT_389394</name>
</gene>
<dbReference type="AlphaFoldDB" id="A0A5N6H767"/>
<dbReference type="VEuPathDB" id="FungiDB:F9C07_11504"/>
<dbReference type="Proteomes" id="UP000325434">
    <property type="component" value="Unassembled WGS sequence"/>
</dbReference>
<evidence type="ECO:0000313" key="1">
    <source>
        <dbReference type="EMBL" id="KAB8250017.1"/>
    </source>
</evidence>
<protein>
    <submittedName>
        <fullName evidence="1">Uncharacterized protein</fullName>
    </submittedName>
</protein>
<proteinExistence type="predicted"/>
<accession>A0A5N6H767</accession>
<name>A0A5N6H767_ASPFL</name>